<comment type="caution">
    <text evidence="1">The sequence shown here is derived from an EMBL/GenBank/DDBJ whole genome shotgun (WGS) entry which is preliminary data.</text>
</comment>
<evidence type="ECO:0000313" key="1">
    <source>
        <dbReference type="EMBL" id="OGF35293.1"/>
    </source>
</evidence>
<protein>
    <submittedName>
        <fullName evidence="1">Uncharacterized protein</fullName>
    </submittedName>
</protein>
<sequence length="110" mass="12496">MIEWQATVKRAYDLGQRLLGASESKKRFVRLAFGTHVLQLCWDKEDTMELRVSEPGVKETQTARLSLRPGKDQLVSGVVVTRQGQSEEELKALLDELLEKWQLAQGKLSN</sequence>
<organism evidence="1 2">
    <name type="scientific">Candidatus Falkowbacteria bacterium RIFOXYC2_FULL_48_21</name>
    <dbReference type="NCBI Taxonomy" id="1798005"/>
    <lineage>
        <taxon>Bacteria</taxon>
        <taxon>Candidatus Falkowiibacteriota</taxon>
    </lineage>
</organism>
<reference evidence="1 2" key="1">
    <citation type="journal article" date="2016" name="Nat. Commun.">
        <title>Thousands of microbial genomes shed light on interconnected biogeochemical processes in an aquifer system.</title>
        <authorList>
            <person name="Anantharaman K."/>
            <person name="Brown C.T."/>
            <person name="Hug L.A."/>
            <person name="Sharon I."/>
            <person name="Castelle C.J."/>
            <person name="Probst A.J."/>
            <person name="Thomas B.C."/>
            <person name="Singh A."/>
            <person name="Wilkins M.J."/>
            <person name="Karaoz U."/>
            <person name="Brodie E.L."/>
            <person name="Williams K.H."/>
            <person name="Hubbard S.S."/>
            <person name="Banfield J.F."/>
        </authorList>
    </citation>
    <scope>NUCLEOTIDE SEQUENCE [LARGE SCALE GENOMIC DNA]</scope>
</reference>
<accession>A0A1F5T962</accession>
<dbReference type="Proteomes" id="UP000178656">
    <property type="component" value="Unassembled WGS sequence"/>
</dbReference>
<gene>
    <name evidence="1" type="ORF">A2482_01945</name>
</gene>
<name>A0A1F5T962_9BACT</name>
<proteinExistence type="predicted"/>
<dbReference type="EMBL" id="MFGM01000053">
    <property type="protein sequence ID" value="OGF35293.1"/>
    <property type="molecule type" value="Genomic_DNA"/>
</dbReference>
<dbReference type="AlphaFoldDB" id="A0A1F5T962"/>
<evidence type="ECO:0000313" key="2">
    <source>
        <dbReference type="Proteomes" id="UP000178656"/>
    </source>
</evidence>